<dbReference type="Pfam" id="PF06321">
    <property type="entry name" value="P_gingi_FimA"/>
    <property type="match status" value="1"/>
</dbReference>
<evidence type="ECO:0000256" key="4">
    <source>
        <dbReference type="ARBA" id="ARBA00023263"/>
    </source>
</evidence>
<dbReference type="PROSITE" id="PS51257">
    <property type="entry name" value="PROKAR_LIPOPROTEIN"/>
    <property type="match status" value="1"/>
</dbReference>
<feature type="signal peptide" evidence="5">
    <location>
        <begin position="1"/>
        <end position="25"/>
    </location>
</feature>
<evidence type="ECO:0000313" key="8">
    <source>
        <dbReference type="Proteomes" id="UP001204015"/>
    </source>
</evidence>
<reference evidence="7 8" key="1">
    <citation type="submission" date="2022-06" db="EMBL/GenBank/DDBJ databases">
        <title>A taxonomic note on the genus Prevotella: Description of four novel genera and emended description of the genera Hallella and Xylanibacter.</title>
        <authorList>
            <person name="Hitch T.C.A."/>
        </authorList>
    </citation>
    <scope>NUCLEOTIDE SEQUENCE [LARGE SCALE GENOMIC DNA]</scope>
    <source>
        <strain evidence="7 8">DSM 100619</strain>
    </source>
</reference>
<evidence type="ECO:0000256" key="5">
    <source>
        <dbReference type="SAM" id="SignalP"/>
    </source>
</evidence>
<protein>
    <submittedName>
        <fullName evidence="7">FimB/Mfa2 family fimbrial subunit</fullName>
    </submittedName>
</protein>
<dbReference type="Proteomes" id="UP001204015">
    <property type="component" value="Unassembled WGS sequence"/>
</dbReference>
<dbReference type="RefSeq" id="WP_252760647.1">
    <property type="nucleotide sequence ID" value="NZ_JAMXLY010000015.1"/>
</dbReference>
<evidence type="ECO:0000256" key="2">
    <source>
        <dbReference type="ARBA" id="ARBA00006011"/>
    </source>
</evidence>
<feature type="chain" id="PRO_5046113348" evidence="5">
    <location>
        <begin position="26"/>
        <end position="443"/>
    </location>
</feature>
<organism evidence="7 8">
    <name type="scientific">Segatella cerevisiae</name>
    <dbReference type="NCBI Taxonomy" id="2053716"/>
    <lineage>
        <taxon>Bacteria</taxon>
        <taxon>Pseudomonadati</taxon>
        <taxon>Bacteroidota</taxon>
        <taxon>Bacteroidia</taxon>
        <taxon>Bacteroidales</taxon>
        <taxon>Prevotellaceae</taxon>
        <taxon>Segatella</taxon>
    </lineage>
</organism>
<comment type="similarity">
    <text evidence="2">Belongs to the bacteroidetes fimbrillin superfamily. FimA/Mfa1 family.</text>
</comment>
<comment type="caution">
    <text evidence="7">The sequence shown here is derived from an EMBL/GenBank/DDBJ whole genome shotgun (WGS) entry which is preliminary data.</text>
</comment>
<evidence type="ECO:0000313" key="7">
    <source>
        <dbReference type="EMBL" id="MCO6025286.1"/>
    </source>
</evidence>
<keyword evidence="4" id="KW-0281">Fimbrium</keyword>
<keyword evidence="3 5" id="KW-0732">Signal</keyword>
<comment type="subcellular location">
    <subcellularLocation>
        <location evidence="1">Fimbrium</location>
    </subcellularLocation>
</comment>
<proteinExistence type="inferred from homology"/>
<evidence type="ECO:0000259" key="6">
    <source>
        <dbReference type="Pfam" id="PF06321"/>
    </source>
</evidence>
<keyword evidence="8" id="KW-1185">Reference proteome</keyword>
<feature type="domain" description="Major fimbrial subunit protein N-terminal" evidence="6">
    <location>
        <begin position="52"/>
        <end position="194"/>
    </location>
</feature>
<evidence type="ECO:0000256" key="3">
    <source>
        <dbReference type="ARBA" id="ARBA00022729"/>
    </source>
</evidence>
<dbReference type="Gene3D" id="2.60.40.2580">
    <property type="match status" value="1"/>
</dbReference>
<sequence length="443" mass="49124">MMKKLIHIYLILAALLPLFSGCSDTSEDAAGKSTPLVYLSVTRATGGLDEDGTINTDGTYYEDRVHDLSMLVFDSSTGEKVAEYDEADIAMTGSNTFVVKLTPGQRDFYFIANVPDMKTALQSITNEKDLQTTYMNKVRDLDPDLYQGAALDKGFPMSRVYLNQTVSEGGSIYQPVPFRPTYVDNGTTHTDDKVKLIRVTAKLEVSFSLGDSEGNLGVKKVTLHNANAQYCLTNPSTTPATSYSDDIVLTKESSENTYYCYMPESVISSASWQTGGNNQPINYFTIETTAGQTYDIPIITDDTDINTDYLKKATGQFSGYTPDYTIYRNHNYRYTINNLQTIEILYSVDDWNTVNKSLYMGYGYNVEVDGTSVTIKNTFQACPPFDVQLKTVGSTTFSDGTTEKDFTEMADGATASFDLNAEPESGAYLEVYYNNKVVKTFSK</sequence>
<gene>
    <name evidence="7" type="ORF">NG821_05435</name>
</gene>
<accession>A0ABT1BW51</accession>
<evidence type="ECO:0000256" key="1">
    <source>
        <dbReference type="ARBA" id="ARBA00004561"/>
    </source>
</evidence>
<dbReference type="InterPro" id="IPR029141">
    <property type="entry name" value="FimA_N"/>
</dbReference>
<name>A0ABT1BW51_9BACT</name>
<dbReference type="EMBL" id="JAMXLY010000015">
    <property type="protein sequence ID" value="MCO6025286.1"/>
    <property type="molecule type" value="Genomic_DNA"/>
</dbReference>